<feature type="region of interest" description="Disordered" evidence="10">
    <location>
        <begin position="849"/>
        <end position="874"/>
    </location>
</feature>
<dbReference type="Pfam" id="PF00176">
    <property type="entry name" value="SNF2-rel_dom"/>
    <property type="match status" value="1"/>
</dbReference>
<evidence type="ECO:0000256" key="9">
    <source>
        <dbReference type="PROSITE-ProRule" id="PRU00175"/>
    </source>
</evidence>
<dbReference type="InterPro" id="IPR027417">
    <property type="entry name" value="P-loop_NTPase"/>
</dbReference>
<sequence length="874" mass="98158">MVMEARSTQMQGNMMRLMQADGDAQLVLGSPSSQASRTSRVAGAGGFGLNYDDQTPVRMIDIGGADQGLRMVEFVTQTINNASHGITVKSAVEKLGLEDLNDILPGMNVRLLPHQVIGVSWMLDRERSKYKGGILADDMGLGKTVQMIATMAMNQPSLEDEDAPTTTLIVVPAALLQQWKDEIETKTNDIMSVHVHHGKDKLKKRSEIKNYDVIITTYQTLNGDFNFPKDLPIEEESEWLLRAGGILARTRFHRAIADEAQFIRNRATRSSISLAHVQATYRWMLTGTPVTNTLADIYGLLRFGHFRPWNDWNDFNHHVAKIQIIDPPLAGQRAQAILAPLLLRRTKNSTLEGEPILKLPPKEIKLVKLDFSVDERECYDSFEKRSKIRLNKFIRERTLVKKFLLRARANELLEYDDEAPDTASCPVCEEILVPAKGRILSCGHEICLDCVLDIRNSPMEHNGIFGEGTERENLEAERKFEEANAKGHRKCPTCKTILDMGPEKIFKAIAFEPTDEELSKYADSERRRRRNTSSSHRYPSFPKKKAVAYGSSEDEGSDDELSVKLHKTFELKGLDDSDDDLPDLADIMRPTKRHKTEERNTDHDDDILDLTMDDITQPIFSSPSKPGQSSNNKRKAHQSTNGGEKRKDTDSDGGLSKALVATWSKGDDDMEPSIKMVQLIEYVKKWEAIGDKTICYSQWTSMLDLIEILFSRHGIRSLRFDGKMDRTSRDRTLVQFRKPDGPKVILISTKSGGVGLNLVAANRIVNMDLSWNYAAESQAYDRAHRIGQEKPVFVKRLVVRNTIEERMLQLQDVKVGLAEAALGEGTGHKLNKLSMKDIKFLFGMTKNNTSTGNNRDSQGLSHSGGGGDDDSDDE</sequence>
<dbReference type="InterPro" id="IPR001650">
    <property type="entry name" value="Helicase_C-like"/>
</dbReference>
<dbReference type="EMBL" id="BDGU01000127">
    <property type="protein sequence ID" value="GAW03112.1"/>
    <property type="molecule type" value="Genomic_DNA"/>
</dbReference>
<evidence type="ECO:0000256" key="5">
    <source>
        <dbReference type="ARBA" id="ARBA00022801"/>
    </source>
</evidence>
<dbReference type="PROSITE" id="PS50089">
    <property type="entry name" value="ZF_RING_2"/>
    <property type="match status" value="1"/>
</dbReference>
<dbReference type="SMART" id="SM00490">
    <property type="entry name" value="HELICc"/>
    <property type="match status" value="1"/>
</dbReference>
<feature type="domain" description="Helicase C-terminal" evidence="13">
    <location>
        <begin position="675"/>
        <end position="834"/>
    </location>
</feature>
<proteinExistence type="inferred from homology"/>
<comment type="similarity">
    <text evidence="1">Belongs to the SNF2/RAD54 helicase family.</text>
</comment>
<keyword evidence="7" id="KW-0862">Zinc</keyword>
<keyword evidence="4 9" id="KW-0863">Zinc-finger</keyword>
<dbReference type="CDD" id="cd18793">
    <property type="entry name" value="SF2_C_SNF"/>
    <property type="match status" value="1"/>
</dbReference>
<feature type="domain" description="Helicase ATP-binding" evidence="12">
    <location>
        <begin position="124"/>
        <end position="307"/>
    </location>
</feature>
<dbReference type="InterPro" id="IPR001841">
    <property type="entry name" value="Znf_RING"/>
</dbReference>
<dbReference type="GO" id="GO:0005524">
    <property type="term" value="F:ATP binding"/>
    <property type="evidence" value="ECO:0007669"/>
    <property type="project" value="UniProtKB-KW"/>
</dbReference>
<dbReference type="InterPro" id="IPR000330">
    <property type="entry name" value="SNF2_N"/>
</dbReference>
<keyword evidence="6" id="KW-0347">Helicase</keyword>
<reference evidence="14 15" key="1">
    <citation type="submission" date="2016-08" db="EMBL/GenBank/DDBJ databases">
        <authorList>
            <consortium name="Lentinula edodes genome sequencing consortium"/>
            <person name="Sakamoto Y."/>
            <person name="Nakade K."/>
            <person name="Sato S."/>
            <person name="Yoshida Y."/>
            <person name="Miyazaki K."/>
            <person name="Natsume S."/>
            <person name="Konno N."/>
        </authorList>
    </citation>
    <scope>NUCLEOTIDE SEQUENCE [LARGE SCALE GENOMIC DNA]</scope>
    <source>
        <strain evidence="14 15">NBRC 111202</strain>
    </source>
</reference>
<feature type="domain" description="RING-type" evidence="11">
    <location>
        <begin position="425"/>
        <end position="495"/>
    </location>
</feature>
<evidence type="ECO:0000259" key="13">
    <source>
        <dbReference type="PROSITE" id="PS51194"/>
    </source>
</evidence>
<feature type="region of interest" description="Disordered" evidence="10">
    <location>
        <begin position="520"/>
        <end position="559"/>
    </location>
</feature>
<keyword evidence="2" id="KW-0479">Metal-binding</keyword>
<dbReference type="AlphaFoldDB" id="A0A1Q3E789"/>
<dbReference type="Gene3D" id="3.40.50.10810">
    <property type="entry name" value="Tandem AAA-ATPase domain"/>
    <property type="match status" value="1"/>
</dbReference>
<dbReference type="GO" id="GO:0005737">
    <property type="term" value="C:cytoplasm"/>
    <property type="evidence" value="ECO:0007669"/>
    <property type="project" value="TreeGrafter"/>
</dbReference>
<evidence type="ECO:0000256" key="4">
    <source>
        <dbReference type="ARBA" id="ARBA00022771"/>
    </source>
</evidence>
<dbReference type="GO" id="GO:0000724">
    <property type="term" value="P:double-strand break repair via homologous recombination"/>
    <property type="evidence" value="ECO:0007669"/>
    <property type="project" value="TreeGrafter"/>
</dbReference>
<evidence type="ECO:0000256" key="8">
    <source>
        <dbReference type="ARBA" id="ARBA00022840"/>
    </source>
</evidence>
<feature type="region of interest" description="Disordered" evidence="10">
    <location>
        <begin position="573"/>
        <end position="654"/>
    </location>
</feature>
<accession>A0A1Q3E789</accession>
<dbReference type="Gene3D" id="3.40.50.300">
    <property type="entry name" value="P-loop containing nucleotide triphosphate hydrolases"/>
    <property type="match status" value="1"/>
</dbReference>
<dbReference type="PROSITE" id="PS51194">
    <property type="entry name" value="HELICASE_CTER"/>
    <property type="match status" value="1"/>
</dbReference>
<evidence type="ECO:0000256" key="6">
    <source>
        <dbReference type="ARBA" id="ARBA00022806"/>
    </source>
</evidence>
<dbReference type="GO" id="GO:0004386">
    <property type="term" value="F:helicase activity"/>
    <property type="evidence" value="ECO:0007669"/>
    <property type="project" value="UniProtKB-KW"/>
</dbReference>
<dbReference type="STRING" id="5353.A0A1Q3E789"/>
<dbReference type="GO" id="GO:0005634">
    <property type="term" value="C:nucleus"/>
    <property type="evidence" value="ECO:0007669"/>
    <property type="project" value="TreeGrafter"/>
</dbReference>
<protein>
    <submittedName>
        <fullName evidence="14">Snf2 family dna-dependent atpase</fullName>
    </submittedName>
</protein>
<dbReference type="InterPro" id="IPR050628">
    <property type="entry name" value="SNF2_RAD54_helicase_TF"/>
</dbReference>
<evidence type="ECO:0000256" key="1">
    <source>
        <dbReference type="ARBA" id="ARBA00007025"/>
    </source>
</evidence>
<dbReference type="SUPFAM" id="SSF52540">
    <property type="entry name" value="P-loop containing nucleoside triphosphate hydrolases"/>
    <property type="match status" value="2"/>
</dbReference>
<dbReference type="InterPro" id="IPR049730">
    <property type="entry name" value="SNF2/RAD54-like_C"/>
</dbReference>
<evidence type="ECO:0000313" key="14">
    <source>
        <dbReference type="EMBL" id="GAW03112.1"/>
    </source>
</evidence>
<organism evidence="14 15">
    <name type="scientific">Lentinula edodes</name>
    <name type="common">Shiitake mushroom</name>
    <name type="synonym">Lentinus edodes</name>
    <dbReference type="NCBI Taxonomy" id="5353"/>
    <lineage>
        <taxon>Eukaryota</taxon>
        <taxon>Fungi</taxon>
        <taxon>Dikarya</taxon>
        <taxon>Basidiomycota</taxon>
        <taxon>Agaricomycotina</taxon>
        <taxon>Agaricomycetes</taxon>
        <taxon>Agaricomycetidae</taxon>
        <taxon>Agaricales</taxon>
        <taxon>Marasmiineae</taxon>
        <taxon>Omphalotaceae</taxon>
        <taxon>Lentinula</taxon>
    </lineage>
</organism>
<dbReference type="PROSITE" id="PS00518">
    <property type="entry name" value="ZF_RING_1"/>
    <property type="match status" value="1"/>
</dbReference>
<evidence type="ECO:0000256" key="2">
    <source>
        <dbReference type="ARBA" id="ARBA00022723"/>
    </source>
</evidence>
<dbReference type="GO" id="GO:0016787">
    <property type="term" value="F:hydrolase activity"/>
    <property type="evidence" value="ECO:0007669"/>
    <property type="project" value="UniProtKB-KW"/>
</dbReference>
<evidence type="ECO:0000256" key="3">
    <source>
        <dbReference type="ARBA" id="ARBA00022741"/>
    </source>
</evidence>
<evidence type="ECO:0000259" key="12">
    <source>
        <dbReference type="PROSITE" id="PS51192"/>
    </source>
</evidence>
<evidence type="ECO:0000313" key="15">
    <source>
        <dbReference type="Proteomes" id="UP000188533"/>
    </source>
</evidence>
<dbReference type="GO" id="GO:0008094">
    <property type="term" value="F:ATP-dependent activity, acting on DNA"/>
    <property type="evidence" value="ECO:0007669"/>
    <property type="project" value="TreeGrafter"/>
</dbReference>
<evidence type="ECO:0000256" key="7">
    <source>
        <dbReference type="ARBA" id="ARBA00022833"/>
    </source>
</evidence>
<evidence type="ECO:0000256" key="10">
    <source>
        <dbReference type="SAM" id="MobiDB-lite"/>
    </source>
</evidence>
<dbReference type="PANTHER" id="PTHR45626">
    <property type="entry name" value="TRANSCRIPTION TERMINATION FACTOR 2-RELATED"/>
    <property type="match status" value="1"/>
</dbReference>
<dbReference type="SMART" id="SM00487">
    <property type="entry name" value="DEXDc"/>
    <property type="match status" value="1"/>
</dbReference>
<name>A0A1Q3E789_LENED</name>
<dbReference type="Pfam" id="PF00271">
    <property type="entry name" value="Helicase_C"/>
    <property type="match status" value="1"/>
</dbReference>
<feature type="compositionally biased region" description="Polar residues" evidence="10">
    <location>
        <begin position="618"/>
        <end position="631"/>
    </location>
</feature>
<dbReference type="InterPro" id="IPR013083">
    <property type="entry name" value="Znf_RING/FYVE/PHD"/>
</dbReference>
<dbReference type="PROSITE" id="PS51192">
    <property type="entry name" value="HELICASE_ATP_BIND_1"/>
    <property type="match status" value="1"/>
</dbReference>
<keyword evidence="5" id="KW-0378">Hydrolase</keyword>
<dbReference type="GO" id="GO:0008270">
    <property type="term" value="F:zinc ion binding"/>
    <property type="evidence" value="ECO:0007669"/>
    <property type="project" value="UniProtKB-KW"/>
</dbReference>
<evidence type="ECO:0000259" key="11">
    <source>
        <dbReference type="PROSITE" id="PS50089"/>
    </source>
</evidence>
<keyword evidence="8" id="KW-0067">ATP-binding</keyword>
<dbReference type="Proteomes" id="UP000188533">
    <property type="component" value="Unassembled WGS sequence"/>
</dbReference>
<dbReference type="SUPFAM" id="SSF57850">
    <property type="entry name" value="RING/U-box"/>
    <property type="match status" value="1"/>
</dbReference>
<dbReference type="Gene3D" id="3.30.40.10">
    <property type="entry name" value="Zinc/RING finger domain, C3HC4 (zinc finger)"/>
    <property type="match status" value="1"/>
</dbReference>
<keyword evidence="15" id="KW-1185">Reference proteome</keyword>
<feature type="compositionally biased region" description="Acidic residues" evidence="10">
    <location>
        <begin position="603"/>
        <end position="612"/>
    </location>
</feature>
<dbReference type="InterPro" id="IPR017907">
    <property type="entry name" value="Znf_RING_CS"/>
</dbReference>
<dbReference type="SMART" id="SM00184">
    <property type="entry name" value="RING"/>
    <property type="match status" value="1"/>
</dbReference>
<comment type="caution">
    <text evidence="14">The sequence shown here is derived from an EMBL/GenBank/DDBJ whole genome shotgun (WGS) entry which is preliminary data.</text>
</comment>
<keyword evidence="3" id="KW-0547">Nucleotide-binding</keyword>
<dbReference type="PANTHER" id="PTHR45626:SF16">
    <property type="entry name" value="ATP-DEPENDENT HELICASE ULS1"/>
    <property type="match status" value="1"/>
</dbReference>
<dbReference type="CDD" id="cd18008">
    <property type="entry name" value="DEXDc_SHPRH-like"/>
    <property type="match status" value="1"/>
</dbReference>
<dbReference type="InterPro" id="IPR014001">
    <property type="entry name" value="Helicase_ATP-bd"/>
</dbReference>
<gene>
    <name evidence="14" type="ORF">LENED_004808</name>
</gene>
<reference evidence="14 15" key="2">
    <citation type="submission" date="2017-02" db="EMBL/GenBank/DDBJ databases">
        <title>A genome survey and senescence transcriptome analysis in Lentinula edodes.</title>
        <authorList>
            <person name="Sakamoto Y."/>
            <person name="Nakade K."/>
            <person name="Sato S."/>
            <person name="Yoshida Y."/>
            <person name="Miyazaki K."/>
            <person name="Natsume S."/>
            <person name="Konno N."/>
        </authorList>
    </citation>
    <scope>NUCLEOTIDE SEQUENCE [LARGE SCALE GENOMIC DNA]</scope>
    <source>
        <strain evidence="14 15">NBRC 111202</strain>
    </source>
</reference>
<dbReference type="InterPro" id="IPR038718">
    <property type="entry name" value="SNF2-like_sf"/>
</dbReference>